<proteinExistence type="predicted"/>
<keyword evidence="2" id="KW-1185">Reference proteome</keyword>
<reference evidence="1 2" key="1">
    <citation type="submission" date="2024-03" db="EMBL/GenBank/DDBJ databases">
        <authorList>
            <person name="Gkanogiannis A."/>
            <person name="Becerra Lopez-Lavalle L."/>
        </authorList>
    </citation>
    <scope>NUCLEOTIDE SEQUENCE [LARGE SCALE GENOMIC DNA]</scope>
</reference>
<dbReference type="Proteomes" id="UP001642487">
    <property type="component" value="Chromosome 9"/>
</dbReference>
<accession>A0ABP0ZBS8</accession>
<name>A0ABP0ZBS8_9ROSI</name>
<sequence length="99" mass="11076">MRIGGFRTSKFDGSYISFSRSLHFNRLLFGERASSSTFFTFTINCRCLYLRNDLNSHSTPSSLSPLSTGIFCTAGTRFFFNSIQYLMDSTALGLLGSLN</sequence>
<evidence type="ECO:0000313" key="2">
    <source>
        <dbReference type="Proteomes" id="UP001642487"/>
    </source>
</evidence>
<dbReference type="EMBL" id="OZ021743">
    <property type="protein sequence ID" value="CAK9330225.1"/>
    <property type="molecule type" value="Genomic_DNA"/>
</dbReference>
<organism evidence="1 2">
    <name type="scientific">Citrullus colocynthis</name>
    <name type="common">colocynth</name>
    <dbReference type="NCBI Taxonomy" id="252529"/>
    <lineage>
        <taxon>Eukaryota</taxon>
        <taxon>Viridiplantae</taxon>
        <taxon>Streptophyta</taxon>
        <taxon>Embryophyta</taxon>
        <taxon>Tracheophyta</taxon>
        <taxon>Spermatophyta</taxon>
        <taxon>Magnoliopsida</taxon>
        <taxon>eudicotyledons</taxon>
        <taxon>Gunneridae</taxon>
        <taxon>Pentapetalae</taxon>
        <taxon>rosids</taxon>
        <taxon>fabids</taxon>
        <taxon>Cucurbitales</taxon>
        <taxon>Cucurbitaceae</taxon>
        <taxon>Benincaseae</taxon>
        <taxon>Citrullus</taxon>
    </lineage>
</organism>
<protein>
    <submittedName>
        <fullName evidence="1">Uncharacterized protein</fullName>
    </submittedName>
</protein>
<evidence type="ECO:0000313" key="1">
    <source>
        <dbReference type="EMBL" id="CAK9330225.1"/>
    </source>
</evidence>
<gene>
    <name evidence="1" type="ORF">CITCOLO1_LOCUS22711</name>
</gene>